<feature type="transmembrane region" description="Helical" evidence="5">
    <location>
        <begin position="84"/>
        <end position="106"/>
    </location>
</feature>
<organism evidence="6 7">
    <name type="scientific">Spirobacillus cienkowskii</name>
    <dbReference type="NCBI Taxonomy" id="495820"/>
    <lineage>
        <taxon>Bacteria</taxon>
        <taxon>Pseudomonadati</taxon>
        <taxon>Bdellovibrionota</taxon>
        <taxon>Oligoflexia</taxon>
        <taxon>Silvanigrellales</taxon>
        <taxon>Spirobacillus</taxon>
    </lineage>
</organism>
<dbReference type="AlphaFoldDB" id="A0A369KRH1"/>
<dbReference type="Proteomes" id="UP000253934">
    <property type="component" value="Unassembled WGS sequence"/>
</dbReference>
<protein>
    <recommendedName>
        <fullName evidence="8">Sulfate transporter CysZ</fullName>
    </recommendedName>
</protein>
<dbReference type="EMBL" id="QOVW01000003">
    <property type="protein sequence ID" value="RDB37279.1"/>
    <property type="molecule type" value="Genomic_DNA"/>
</dbReference>
<evidence type="ECO:0000256" key="3">
    <source>
        <dbReference type="ARBA" id="ARBA00022989"/>
    </source>
</evidence>
<comment type="caution">
    <text evidence="6">The sequence shown here is derived from an EMBL/GenBank/DDBJ whole genome shotgun (WGS) entry which is preliminary data.</text>
</comment>
<sequence length="242" mass="27456">MLNSPLHQIILGFKSPLHSLKFFRRNKAMLILGITPHFVNMIIYFWILRNIVIGKWLVPLFNSLAVKWDGTFLAPMFQPFLIEIVMWFLGIIFYSIFGTSFVNAVASPIYDIIAQNCFEKTALKKIPKQTLMDFIDSILSEITKAIIVFCIFIITFFVHIFAPIVILAGAWYLGWNHIDRTLLLLNLPLKKRISFGINNFWTCVGLGIWSYIPIIGTVFSFSMAAAGAIIVANISTSSTPVE</sequence>
<evidence type="ECO:0000256" key="4">
    <source>
        <dbReference type="ARBA" id="ARBA00023136"/>
    </source>
</evidence>
<feature type="transmembrane region" description="Helical" evidence="5">
    <location>
        <begin position="28"/>
        <end position="47"/>
    </location>
</feature>
<keyword evidence="7" id="KW-1185">Reference proteome</keyword>
<evidence type="ECO:0000313" key="7">
    <source>
        <dbReference type="Proteomes" id="UP000253934"/>
    </source>
</evidence>
<reference evidence="6" key="1">
    <citation type="submission" date="2018-04" db="EMBL/GenBank/DDBJ databases">
        <title>Draft genome sequence of the Candidatus Spirobacillus cienkowskii, a pathogen of freshwater Daphnia species, reconstructed from hemolymph metagenomic reads.</title>
        <authorList>
            <person name="Bresciani L."/>
            <person name="Lemos L.N."/>
            <person name="Wale N."/>
            <person name="Lin J.Y."/>
            <person name="Fernandes G.R."/>
            <person name="Duffy M.A."/>
            <person name="Rodrigues J.M."/>
        </authorList>
    </citation>
    <scope>NUCLEOTIDE SEQUENCE [LARGE SCALE GENOMIC DNA]</scope>
    <source>
        <strain evidence="6">Binning01</strain>
    </source>
</reference>
<name>A0A369KRH1_9BACT</name>
<evidence type="ECO:0000256" key="5">
    <source>
        <dbReference type="SAM" id="Phobius"/>
    </source>
</evidence>
<proteinExistence type="predicted"/>
<accession>A0A369KRH1</accession>
<evidence type="ECO:0000256" key="1">
    <source>
        <dbReference type="ARBA" id="ARBA00004141"/>
    </source>
</evidence>
<evidence type="ECO:0008006" key="8">
    <source>
        <dbReference type="Google" id="ProtNLM"/>
    </source>
</evidence>
<feature type="transmembrane region" description="Helical" evidence="5">
    <location>
        <begin position="218"/>
        <end position="236"/>
    </location>
</feature>
<dbReference type="Pfam" id="PF07264">
    <property type="entry name" value="EI24"/>
    <property type="match status" value="1"/>
</dbReference>
<gene>
    <name evidence="6" type="ORF">DCC88_00820</name>
</gene>
<evidence type="ECO:0000256" key="2">
    <source>
        <dbReference type="ARBA" id="ARBA00022692"/>
    </source>
</evidence>
<keyword evidence="3 5" id="KW-1133">Transmembrane helix</keyword>
<feature type="transmembrane region" description="Helical" evidence="5">
    <location>
        <begin position="146"/>
        <end position="173"/>
    </location>
</feature>
<evidence type="ECO:0000313" key="6">
    <source>
        <dbReference type="EMBL" id="RDB37279.1"/>
    </source>
</evidence>
<keyword evidence="2 5" id="KW-0812">Transmembrane</keyword>
<dbReference type="InterPro" id="IPR059112">
    <property type="entry name" value="CysZ/EI24"/>
</dbReference>
<comment type="subcellular location">
    <subcellularLocation>
        <location evidence="1">Membrane</location>
        <topology evidence="1">Multi-pass membrane protein</topology>
    </subcellularLocation>
</comment>
<keyword evidence="4 5" id="KW-0472">Membrane</keyword>